<dbReference type="Gene3D" id="3.40.30.10">
    <property type="entry name" value="Glutaredoxin"/>
    <property type="match status" value="1"/>
</dbReference>
<dbReference type="CDD" id="cd03035">
    <property type="entry name" value="ArsC_Yffb"/>
    <property type="match status" value="1"/>
</dbReference>
<evidence type="ECO:0000256" key="1">
    <source>
        <dbReference type="ARBA" id="ARBA00007198"/>
    </source>
</evidence>
<sequence length="115" mass="13315">MTTTLYGITHCDTVRKARRWLDEHGVAYDFHDFRRDGIDRQQLGAWSDELGWEALLNRRGTTWRKLSDVQRDGIDAARALALMLEQPALIKRPVLDIGGRRVLGFDPREYATLFD</sequence>
<dbReference type="InterPro" id="IPR006660">
    <property type="entry name" value="Arsenate_reductase-like"/>
</dbReference>
<dbReference type="NCBIfam" id="NF008107">
    <property type="entry name" value="PRK10853.1"/>
    <property type="match status" value="1"/>
</dbReference>
<evidence type="ECO:0000313" key="3">
    <source>
        <dbReference type="EMBL" id="APZ43244.1"/>
    </source>
</evidence>
<name>A0A1P8UHJ4_9GAMM</name>
<dbReference type="OrthoDB" id="9803749at2"/>
<dbReference type="KEGG" id="afy:BW247_09185"/>
<evidence type="ECO:0000313" key="4">
    <source>
        <dbReference type="Proteomes" id="UP000243807"/>
    </source>
</evidence>
<dbReference type="EMBL" id="CP019434">
    <property type="protein sequence ID" value="APZ43244.1"/>
    <property type="molecule type" value="Genomic_DNA"/>
</dbReference>
<dbReference type="PANTHER" id="PTHR30041:SF8">
    <property type="entry name" value="PROTEIN YFFB"/>
    <property type="match status" value="1"/>
</dbReference>
<evidence type="ECO:0000256" key="2">
    <source>
        <dbReference type="PROSITE-ProRule" id="PRU01282"/>
    </source>
</evidence>
<dbReference type="PANTHER" id="PTHR30041">
    <property type="entry name" value="ARSENATE REDUCTASE"/>
    <property type="match status" value="1"/>
</dbReference>
<reference evidence="3 4" key="1">
    <citation type="submission" date="2017-01" db="EMBL/GenBank/DDBJ databases">
        <title>Draft sequence of Acidihalobacter ferrooxidans strain DSM 14175 (strain V8).</title>
        <authorList>
            <person name="Khaleque H.N."/>
            <person name="Ramsay J.P."/>
            <person name="Murphy R.J.T."/>
            <person name="Kaksonen A.H."/>
            <person name="Boxall N.J."/>
            <person name="Watkin E.L.J."/>
        </authorList>
    </citation>
    <scope>NUCLEOTIDE SEQUENCE [LARGE SCALE GENOMIC DNA]</scope>
    <source>
        <strain evidence="3 4">V8</strain>
    </source>
</reference>
<dbReference type="RefSeq" id="WP_076836885.1">
    <property type="nucleotide sequence ID" value="NZ_CP019434.1"/>
</dbReference>
<dbReference type="InterPro" id="IPR006504">
    <property type="entry name" value="Tscrpt_reg_Spx/MgsR"/>
</dbReference>
<dbReference type="Proteomes" id="UP000243807">
    <property type="component" value="Chromosome"/>
</dbReference>
<gene>
    <name evidence="3" type="ORF">BW247_09185</name>
</gene>
<organism evidence="3 4">
    <name type="scientific">Acidihalobacter ferrooxydans</name>
    <dbReference type="NCBI Taxonomy" id="1765967"/>
    <lineage>
        <taxon>Bacteria</taxon>
        <taxon>Pseudomonadati</taxon>
        <taxon>Pseudomonadota</taxon>
        <taxon>Gammaproteobacteria</taxon>
        <taxon>Chromatiales</taxon>
        <taxon>Ectothiorhodospiraceae</taxon>
        <taxon>Acidihalobacter</taxon>
    </lineage>
</organism>
<comment type="similarity">
    <text evidence="1 2">Belongs to the ArsC family.</text>
</comment>
<dbReference type="SUPFAM" id="SSF52833">
    <property type="entry name" value="Thioredoxin-like"/>
    <property type="match status" value="1"/>
</dbReference>
<dbReference type="InterPro" id="IPR036249">
    <property type="entry name" value="Thioredoxin-like_sf"/>
</dbReference>
<accession>A0A1P8UHJ4</accession>
<proteinExistence type="inferred from homology"/>
<protein>
    <submittedName>
        <fullName evidence="3">ArsC family reductase</fullName>
    </submittedName>
</protein>
<dbReference type="AlphaFoldDB" id="A0A1P8UHJ4"/>
<dbReference type="NCBIfam" id="TIGR01617">
    <property type="entry name" value="arsC_related"/>
    <property type="match status" value="1"/>
</dbReference>
<dbReference type="STRING" id="1765967.BW247_09185"/>
<keyword evidence="4" id="KW-1185">Reference proteome</keyword>
<dbReference type="Pfam" id="PF03960">
    <property type="entry name" value="ArsC"/>
    <property type="match status" value="1"/>
</dbReference>
<dbReference type="PROSITE" id="PS51353">
    <property type="entry name" value="ARSC"/>
    <property type="match status" value="1"/>
</dbReference>